<evidence type="ECO:0000313" key="1">
    <source>
        <dbReference type="EMBL" id="MBE9465493.1"/>
    </source>
</evidence>
<evidence type="ECO:0000313" key="2">
    <source>
        <dbReference type="Proteomes" id="UP000634134"/>
    </source>
</evidence>
<evidence type="ECO:0008006" key="3">
    <source>
        <dbReference type="Google" id="ProtNLM"/>
    </source>
</evidence>
<sequence>MKAYNDATRYFKVSMADINMYASNNTRLTGSLAFGLINFPFKYRIRSHGDGDFAGAFNFGAGLGYTFPKRKYRNATFSMITGYSISNTILDKSAVRRNEGDLVETNNYSAFSISIGPMVENNRVQAGLFFGTDLLSKINQERFGWKHQGKPWISIGIGYSIFSKQEATAEGSNKDVNKN</sequence>
<organism evidence="1 2">
    <name type="scientific">Dyadobacter subterraneus</name>
    <dbReference type="NCBI Taxonomy" id="2773304"/>
    <lineage>
        <taxon>Bacteria</taxon>
        <taxon>Pseudomonadati</taxon>
        <taxon>Bacteroidota</taxon>
        <taxon>Cytophagia</taxon>
        <taxon>Cytophagales</taxon>
        <taxon>Spirosomataceae</taxon>
        <taxon>Dyadobacter</taxon>
    </lineage>
</organism>
<name>A0ABR9WIZ4_9BACT</name>
<dbReference type="RefSeq" id="WP_194123790.1">
    <property type="nucleotide sequence ID" value="NZ_JACYGY010000002.1"/>
</dbReference>
<protein>
    <recommendedName>
        <fullName evidence="3">Outer membrane protein beta-barrel domain-containing protein</fullName>
    </recommendedName>
</protein>
<reference evidence="2" key="1">
    <citation type="submission" date="2023-07" db="EMBL/GenBank/DDBJ databases">
        <title>Dyadobacter sp. nov 'subterranea' isolated from contaminted grondwater.</title>
        <authorList>
            <person name="Szabo I."/>
            <person name="Al-Omari J."/>
            <person name="Szerdahelyi S.G."/>
            <person name="Rado J."/>
        </authorList>
    </citation>
    <scope>NUCLEOTIDE SEQUENCE [LARGE SCALE GENOMIC DNA]</scope>
    <source>
        <strain evidence="2">UP-52</strain>
    </source>
</reference>
<dbReference type="EMBL" id="JACYGY010000002">
    <property type="protein sequence ID" value="MBE9465493.1"/>
    <property type="molecule type" value="Genomic_DNA"/>
</dbReference>
<proteinExistence type="predicted"/>
<accession>A0ABR9WIZ4</accession>
<gene>
    <name evidence="1" type="ORF">IEE83_26725</name>
</gene>
<dbReference type="Proteomes" id="UP000634134">
    <property type="component" value="Unassembled WGS sequence"/>
</dbReference>
<keyword evidence="2" id="KW-1185">Reference proteome</keyword>
<comment type="caution">
    <text evidence="1">The sequence shown here is derived from an EMBL/GenBank/DDBJ whole genome shotgun (WGS) entry which is preliminary data.</text>
</comment>